<accession>A0A377H3Z0</accession>
<dbReference type="GO" id="GO:0006974">
    <property type="term" value="P:DNA damage response"/>
    <property type="evidence" value="ECO:0007669"/>
    <property type="project" value="TreeGrafter"/>
</dbReference>
<gene>
    <name evidence="1" type="ORF">NCTC11413_00320</name>
</gene>
<dbReference type="Pfam" id="PF04393">
    <property type="entry name" value="DUF535"/>
    <property type="match status" value="1"/>
</dbReference>
<evidence type="ECO:0000313" key="2">
    <source>
        <dbReference type="Proteomes" id="UP000254232"/>
    </source>
</evidence>
<reference evidence="1 2" key="1">
    <citation type="submission" date="2018-06" db="EMBL/GenBank/DDBJ databases">
        <authorList>
            <consortium name="Pathogen Informatics"/>
            <person name="Doyle S."/>
        </authorList>
    </citation>
    <scope>NUCLEOTIDE SEQUENCE [LARGE SCALE GENOMIC DNA]</scope>
    <source>
        <strain evidence="1 2">NCTC11413</strain>
    </source>
</reference>
<dbReference type="AlphaFoldDB" id="A0A377H3Z0"/>
<dbReference type="EMBL" id="UGGZ01000001">
    <property type="protein sequence ID" value="STO37221.1"/>
    <property type="molecule type" value="Genomic_DNA"/>
</dbReference>
<sequence>MMNEKEIMTEQQRFTHFPTVREMYPWGQEQRFLKQIRHILRYFLRRTLTYRQGNQLIQFLNQHPLWLPIFQRQKHRFHSVMFHYCDKRFSAQQRVQQIEYSLLQMERLLGEERCRQLIANNSIKLADLENGLGLYLNLNQIDFYEGYFSINIQDGTEQRYYDASFAFIENNQMLIASIQGPRGENAAEIVKSLTKQLHGMRPMFLLVECFKWLAQHWQMQLVGIPHHYQTKIRLHGSKKIYMNYDEFWQENGAQRGDKYWQLPLQVEQRPLEEIQSKKRSMYRKRYQLFEQIEQGIRTNC</sequence>
<proteinExistence type="predicted"/>
<dbReference type="PANTHER" id="PTHR38785:SF1">
    <property type="entry name" value="HOMOLOG OF VIRK"/>
    <property type="match status" value="1"/>
</dbReference>
<evidence type="ECO:0000313" key="1">
    <source>
        <dbReference type="EMBL" id="STO37221.1"/>
    </source>
</evidence>
<organism evidence="1 2">
    <name type="scientific">Gallibacterium anatis</name>
    <dbReference type="NCBI Taxonomy" id="750"/>
    <lineage>
        <taxon>Bacteria</taxon>
        <taxon>Pseudomonadati</taxon>
        <taxon>Pseudomonadota</taxon>
        <taxon>Gammaproteobacteria</taxon>
        <taxon>Pasteurellales</taxon>
        <taxon>Pasteurellaceae</taxon>
        <taxon>Gallibacterium</taxon>
    </lineage>
</organism>
<name>A0A377H3Z0_9PAST</name>
<dbReference type="InterPro" id="IPR007488">
    <property type="entry name" value="DUF535"/>
</dbReference>
<dbReference type="Proteomes" id="UP000254232">
    <property type="component" value="Unassembled WGS sequence"/>
</dbReference>
<dbReference type="PANTHER" id="PTHR38785">
    <property type="entry name" value="HOMOLOG OF VIRK"/>
    <property type="match status" value="1"/>
</dbReference>
<protein>
    <submittedName>
        <fullName evidence="1">Protein of uncharacterized function (DUF535)</fullName>
    </submittedName>
</protein>